<dbReference type="RefSeq" id="WP_104936661.1">
    <property type="nucleotide sequence ID" value="NZ_CP021255.1"/>
</dbReference>
<dbReference type="GO" id="GO:0005524">
    <property type="term" value="F:ATP binding"/>
    <property type="evidence" value="ECO:0007669"/>
    <property type="project" value="UniProtKB-KW"/>
</dbReference>
<evidence type="ECO:0000256" key="5">
    <source>
        <dbReference type="ARBA" id="ARBA00022679"/>
    </source>
</evidence>
<evidence type="ECO:0000313" key="15">
    <source>
        <dbReference type="Proteomes" id="UP000239867"/>
    </source>
</evidence>
<keyword evidence="7 14" id="KW-0418">Kinase</keyword>
<protein>
    <recommendedName>
        <fullName evidence="4">2-amino-4-hydroxy-6-hydroxymethyldihydropteridine pyrophosphokinase</fullName>
        <ecNumber evidence="3">2.7.6.3</ecNumber>
    </recommendedName>
    <alternativeName>
        <fullName evidence="11">6-hydroxymethyl-7,8-dihydropterin pyrophosphokinase</fullName>
    </alternativeName>
    <alternativeName>
        <fullName evidence="12">7,8-dihydro-6-hydroxymethylpterin-pyrophosphokinase</fullName>
    </alternativeName>
</protein>
<dbReference type="Gene3D" id="3.30.70.560">
    <property type="entry name" value="7,8-Dihydro-6-hydroxymethylpterin-pyrophosphokinase HPPK"/>
    <property type="match status" value="1"/>
</dbReference>
<dbReference type="Proteomes" id="UP000239867">
    <property type="component" value="Chromosome"/>
</dbReference>
<dbReference type="GO" id="GO:0046656">
    <property type="term" value="P:folic acid biosynthetic process"/>
    <property type="evidence" value="ECO:0007669"/>
    <property type="project" value="UniProtKB-KW"/>
</dbReference>
<dbReference type="SUPFAM" id="SSF55083">
    <property type="entry name" value="6-hydroxymethyl-7,8-dihydropterin pyrophosphokinase, HPPK"/>
    <property type="match status" value="1"/>
</dbReference>
<keyword evidence="15" id="KW-1185">Reference proteome</keyword>
<proteinExistence type="inferred from homology"/>
<comment type="similarity">
    <text evidence="2">Belongs to the HPPK family.</text>
</comment>
<sequence length="189" mass="20268">MTAAKQGLPSAACGGSPALSLAGIGMGANLGPKAATLLAAWQELGAIPAIQPLALSSPWRSRPLDMQSKGEFVNAVALIGSGLNPSELLQLLLTLEARHGRRRDPKAPGHQDRPLDLDLLFFGGLCRQTATLTLPHPRLAERLFVLAPLAEILPDWQHPLLRQSARELLELLEGAGQQVQKDRWPDPVP</sequence>
<dbReference type="EC" id="2.7.6.3" evidence="3"/>
<dbReference type="PANTHER" id="PTHR43071">
    <property type="entry name" value="2-AMINO-4-HYDROXY-6-HYDROXYMETHYLDIHYDROPTERIDINE PYROPHOSPHOKINASE"/>
    <property type="match status" value="1"/>
</dbReference>
<evidence type="ECO:0000256" key="11">
    <source>
        <dbReference type="ARBA" id="ARBA00029766"/>
    </source>
</evidence>
<reference evidence="14 15" key="1">
    <citation type="journal article" date="2018" name="MBio">
        <title>Insights into the evolution of host association through the isolation and characterization of a novel human periodontal pathobiont, Desulfobulbus oralis.</title>
        <authorList>
            <person name="Cross K.L."/>
            <person name="Chirania P."/>
            <person name="Xiong W."/>
            <person name="Beall C.J."/>
            <person name="Elkins J.G."/>
            <person name="Giannone R.J."/>
            <person name="Griffen A.L."/>
            <person name="Guss A.M."/>
            <person name="Hettich R.L."/>
            <person name="Joshi S.S."/>
            <person name="Mokrzan E.M."/>
            <person name="Martin R.K."/>
            <person name="Zhulin I.B."/>
            <person name="Leys E.J."/>
            <person name="Podar M."/>
        </authorList>
    </citation>
    <scope>NUCLEOTIDE SEQUENCE [LARGE SCALE GENOMIC DNA]</scope>
    <source>
        <strain evidence="14 15">ORNL</strain>
    </source>
</reference>
<evidence type="ECO:0000256" key="7">
    <source>
        <dbReference type="ARBA" id="ARBA00022777"/>
    </source>
</evidence>
<dbReference type="EMBL" id="CP021255">
    <property type="protein sequence ID" value="AVD71397.1"/>
    <property type="molecule type" value="Genomic_DNA"/>
</dbReference>
<dbReference type="CDD" id="cd00483">
    <property type="entry name" value="HPPK"/>
    <property type="match status" value="1"/>
</dbReference>
<evidence type="ECO:0000259" key="13">
    <source>
        <dbReference type="Pfam" id="PF01288"/>
    </source>
</evidence>
<dbReference type="InterPro" id="IPR035907">
    <property type="entry name" value="Hppk_sf"/>
</dbReference>
<evidence type="ECO:0000256" key="3">
    <source>
        <dbReference type="ARBA" id="ARBA00013253"/>
    </source>
</evidence>
<name>A0A2L1GP47_9BACT</name>
<evidence type="ECO:0000256" key="4">
    <source>
        <dbReference type="ARBA" id="ARBA00016218"/>
    </source>
</evidence>
<evidence type="ECO:0000256" key="10">
    <source>
        <dbReference type="ARBA" id="ARBA00029409"/>
    </source>
</evidence>
<comment type="pathway">
    <text evidence="1">Cofactor biosynthesis; tetrahydrofolate biosynthesis; 2-amino-4-hydroxy-6-hydroxymethyl-7,8-dihydropteridine diphosphate from 7,8-dihydroneopterin triphosphate: step 4/4.</text>
</comment>
<dbReference type="PANTHER" id="PTHR43071:SF1">
    <property type="entry name" value="2-AMINO-4-HYDROXY-6-HYDROXYMETHYLDIHYDROPTERIDINE PYROPHOSPHOKINASE"/>
    <property type="match status" value="1"/>
</dbReference>
<keyword evidence="9" id="KW-0289">Folate biosynthesis</keyword>
<evidence type="ECO:0000256" key="1">
    <source>
        <dbReference type="ARBA" id="ARBA00005051"/>
    </source>
</evidence>
<evidence type="ECO:0000313" key="14">
    <source>
        <dbReference type="EMBL" id="AVD71397.1"/>
    </source>
</evidence>
<dbReference type="Pfam" id="PF01288">
    <property type="entry name" value="HPPK"/>
    <property type="match status" value="1"/>
</dbReference>
<evidence type="ECO:0000256" key="8">
    <source>
        <dbReference type="ARBA" id="ARBA00022840"/>
    </source>
</evidence>
<dbReference type="GO" id="GO:0003848">
    <property type="term" value="F:2-amino-4-hydroxy-6-hydroxymethyldihydropteridine diphosphokinase activity"/>
    <property type="evidence" value="ECO:0007669"/>
    <property type="project" value="UniProtKB-EC"/>
</dbReference>
<evidence type="ECO:0000256" key="9">
    <source>
        <dbReference type="ARBA" id="ARBA00022909"/>
    </source>
</evidence>
<keyword evidence="5" id="KW-0808">Transferase</keyword>
<feature type="domain" description="7,8-dihydro-6-hydroxymethylpterin-pyrophosphokinase" evidence="13">
    <location>
        <begin position="24"/>
        <end position="154"/>
    </location>
</feature>
<keyword evidence="8" id="KW-0067">ATP-binding</keyword>
<dbReference type="KEGG" id="deo:CAY53_07900"/>
<organism evidence="14 15">
    <name type="scientific">Desulfobulbus oralis</name>
    <dbReference type="NCBI Taxonomy" id="1986146"/>
    <lineage>
        <taxon>Bacteria</taxon>
        <taxon>Pseudomonadati</taxon>
        <taxon>Thermodesulfobacteriota</taxon>
        <taxon>Desulfobulbia</taxon>
        <taxon>Desulfobulbales</taxon>
        <taxon>Desulfobulbaceae</taxon>
        <taxon>Desulfobulbus</taxon>
    </lineage>
</organism>
<evidence type="ECO:0000256" key="12">
    <source>
        <dbReference type="ARBA" id="ARBA00033413"/>
    </source>
</evidence>
<dbReference type="AlphaFoldDB" id="A0A2L1GP47"/>
<accession>A0A2L1GP47</accession>
<comment type="function">
    <text evidence="10">Catalyzes the transfer of pyrophosphate from adenosine triphosphate (ATP) to 6-hydroxymethyl-7,8-dihydropterin, an enzymatic step in folate biosynthesis pathway.</text>
</comment>
<dbReference type="GO" id="GO:0016301">
    <property type="term" value="F:kinase activity"/>
    <property type="evidence" value="ECO:0007669"/>
    <property type="project" value="UniProtKB-KW"/>
</dbReference>
<keyword evidence="6" id="KW-0547">Nucleotide-binding</keyword>
<gene>
    <name evidence="14" type="ORF">CAY53_07900</name>
</gene>
<evidence type="ECO:0000256" key="2">
    <source>
        <dbReference type="ARBA" id="ARBA00005810"/>
    </source>
</evidence>
<dbReference type="InterPro" id="IPR000550">
    <property type="entry name" value="Hppk"/>
</dbReference>
<dbReference type="UniPathway" id="UPA00077">
    <property type="reaction ID" value="UER00155"/>
</dbReference>
<evidence type="ECO:0000256" key="6">
    <source>
        <dbReference type="ARBA" id="ARBA00022741"/>
    </source>
</evidence>
<dbReference type="NCBIfam" id="TIGR01498">
    <property type="entry name" value="folK"/>
    <property type="match status" value="1"/>
</dbReference>
<dbReference type="GO" id="GO:0046654">
    <property type="term" value="P:tetrahydrofolate biosynthetic process"/>
    <property type="evidence" value="ECO:0007669"/>
    <property type="project" value="UniProtKB-UniPathway"/>
</dbReference>